<dbReference type="SUPFAM" id="SSF47923">
    <property type="entry name" value="Ypt/Rab-GAP domain of gyp1p"/>
    <property type="match status" value="2"/>
</dbReference>
<feature type="compositionally biased region" description="Polar residues" evidence="2">
    <location>
        <begin position="120"/>
        <end position="129"/>
    </location>
</feature>
<reference evidence="4" key="1">
    <citation type="submission" date="2021-01" db="EMBL/GenBank/DDBJ databases">
        <authorList>
            <person name="Corre E."/>
            <person name="Pelletier E."/>
            <person name="Niang G."/>
            <person name="Scheremetjew M."/>
            <person name="Finn R."/>
            <person name="Kale V."/>
            <person name="Holt S."/>
            <person name="Cochrane G."/>
            <person name="Meng A."/>
            <person name="Brown T."/>
            <person name="Cohen L."/>
        </authorList>
    </citation>
    <scope>NUCLEOTIDE SEQUENCE</scope>
    <source>
        <strain evidence="4">MM31A-1</strain>
    </source>
</reference>
<organism evidence="4">
    <name type="scientific">Chaetoceros debilis</name>
    <dbReference type="NCBI Taxonomy" id="122233"/>
    <lineage>
        <taxon>Eukaryota</taxon>
        <taxon>Sar</taxon>
        <taxon>Stramenopiles</taxon>
        <taxon>Ochrophyta</taxon>
        <taxon>Bacillariophyta</taxon>
        <taxon>Coscinodiscophyceae</taxon>
        <taxon>Chaetocerotophycidae</taxon>
        <taxon>Chaetocerotales</taxon>
        <taxon>Chaetocerotaceae</taxon>
        <taxon>Chaetoceros</taxon>
    </lineage>
</organism>
<name>A0A7S3Q093_9STRA</name>
<gene>
    <name evidence="4" type="ORF">CDEB00056_LOCUS6227</name>
</gene>
<dbReference type="InterPro" id="IPR035969">
    <property type="entry name" value="Rab-GAP_TBC_sf"/>
</dbReference>
<feature type="compositionally biased region" description="Basic and acidic residues" evidence="2">
    <location>
        <begin position="182"/>
        <end position="204"/>
    </location>
</feature>
<feature type="compositionally biased region" description="Low complexity" evidence="2">
    <location>
        <begin position="172"/>
        <end position="181"/>
    </location>
</feature>
<dbReference type="Gene3D" id="1.10.10.750">
    <property type="entry name" value="Ypt/Rab-GAP domain of gyp1p, domain 1"/>
    <property type="match status" value="1"/>
</dbReference>
<accession>A0A7S3Q093</accession>
<dbReference type="EMBL" id="HBIO01008186">
    <property type="protein sequence ID" value="CAE0461386.1"/>
    <property type="molecule type" value="Transcribed_RNA"/>
</dbReference>
<protein>
    <recommendedName>
        <fullName evidence="3">Rab-GAP TBC domain-containing protein</fullName>
    </recommendedName>
</protein>
<dbReference type="InterPro" id="IPR000195">
    <property type="entry name" value="Rab-GAP-TBC_dom"/>
</dbReference>
<proteinExistence type="predicted"/>
<dbReference type="FunFam" id="1.10.472.80:FF:000001">
    <property type="entry name" value="TBC1 domain family member 22B"/>
    <property type="match status" value="1"/>
</dbReference>
<dbReference type="Pfam" id="PF00566">
    <property type="entry name" value="RabGAP-TBC"/>
    <property type="match status" value="1"/>
</dbReference>
<dbReference type="AlphaFoldDB" id="A0A7S3Q093"/>
<feature type="compositionally biased region" description="Polar residues" evidence="2">
    <location>
        <begin position="60"/>
        <end position="73"/>
    </location>
</feature>
<evidence type="ECO:0000259" key="3">
    <source>
        <dbReference type="PROSITE" id="PS50086"/>
    </source>
</evidence>
<dbReference type="Gene3D" id="1.10.8.270">
    <property type="entry name" value="putative rabgap domain of human tbc1 domain family member 14 like domains"/>
    <property type="match status" value="1"/>
</dbReference>
<feature type="compositionally biased region" description="Polar residues" evidence="2">
    <location>
        <begin position="141"/>
        <end position="150"/>
    </location>
</feature>
<sequence>MTPAGLPGFLRRSIRTVDDDNIDVDSDEMGMNSSSPAVGSPARSSLIPHNRPSDREGLFENTSKFTIDNNEMIDNNHSDSQKHTNGNGHAEMKTTGDNTIETPPNSVDLKFRVTTVHTDSSFTSISSENNESKPIADLPPTQAQTRSVEQGHSVLLNKTNAKEGMLGKQRSNKSISSSPRRSVVEESQGKEGNESNNKTDKDGNDSQQEQKQNGEKKETRTKNYKEKEFDRVISSPVVDITDLRKLTWNGIPPHHRPQAWKILLGYLPTNTSRRNQTLKRKRSEYRDAIAQHYDIDDHSRTMQEQETLRQVLVDVPRTAPDVPLFRNDLIRQSLARLLYIWAMRHPASSYVQGINDLATPLLAVFLSEYFDGNVLEAEQLDVDLTQDILDNVEADVYWCLTNLLAGIQDHYTQDQPGVQRMVMRLEELVTRMDVGLTQHLETTGVQFMQFAFRWMNCLLLREFDLKCIIRLWDTYLSEGEGGFETFHVYVCAAFLCQFSGTLRGMQFDELFGFMQNIPTSNWGDGELEIVLSQAFVLSTLFQDSKAHLTSVSPRLY</sequence>
<feature type="compositionally biased region" description="Basic and acidic residues" evidence="2">
    <location>
        <begin position="212"/>
        <end position="223"/>
    </location>
</feature>
<evidence type="ECO:0000256" key="2">
    <source>
        <dbReference type="SAM" id="MobiDB-lite"/>
    </source>
</evidence>
<dbReference type="GO" id="GO:0071889">
    <property type="term" value="F:14-3-3 protein binding"/>
    <property type="evidence" value="ECO:0007669"/>
    <property type="project" value="UniProtKB-ARBA"/>
</dbReference>
<dbReference type="GO" id="GO:0005096">
    <property type="term" value="F:GTPase activator activity"/>
    <property type="evidence" value="ECO:0007669"/>
    <property type="project" value="UniProtKB-KW"/>
</dbReference>
<keyword evidence="1" id="KW-0343">GTPase activation</keyword>
<dbReference type="FunFam" id="1.10.8.270:FF:000004">
    <property type="entry name" value="TBC1 domain family, member 22B"/>
    <property type="match status" value="1"/>
</dbReference>
<dbReference type="Gene3D" id="1.10.472.80">
    <property type="entry name" value="Ypt/Rab-GAP domain of gyp1p, domain 3"/>
    <property type="match status" value="1"/>
</dbReference>
<dbReference type="SMART" id="SM00164">
    <property type="entry name" value="TBC"/>
    <property type="match status" value="1"/>
</dbReference>
<feature type="region of interest" description="Disordered" evidence="2">
    <location>
        <begin position="120"/>
        <end position="223"/>
    </location>
</feature>
<feature type="domain" description="Rab-GAP TBC" evidence="3">
    <location>
        <begin position="250"/>
        <end position="479"/>
    </location>
</feature>
<evidence type="ECO:0000313" key="4">
    <source>
        <dbReference type="EMBL" id="CAE0461386.1"/>
    </source>
</evidence>
<feature type="region of interest" description="Disordered" evidence="2">
    <location>
        <begin position="21"/>
        <end position="106"/>
    </location>
</feature>
<dbReference type="PROSITE" id="PS50086">
    <property type="entry name" value="TBC_RABGAP"/>
    <property type="match status" value="1"/>
</dbReference>
<dbReference type="PANTHER" id="PTHR22957:SF26">
    <property type="entry name" value="LD44506P"/>
    <property type="match status" value="1"/>
</dbReference>
<dbReference type="PANTHER" id="PTHR22957">
    <property type="entry name" value="TBC1 DOMAIN FAMILY MEMBER GTPASE-ACTIVATING PROTEIN"/>
    <property type="match status" value="1"/>
</dbReference>
<feature type="compositionally biased region" description="Polar residues" evidence="2">
    <location>
        <begin position="95"/>
        <end position="105"/>
    </location>
</feature>
<evidence type="ECO:0000256" key="1">
    <source>
        <dbReference type="ARBA" id="ARBA00022468"/>
    </source>
</evidence>